<feature type="region of interest" description="Disordered" evidence="6">
    <location>
        <begin position="54"/>
        <end position="91"/>
    </location>
</feature>
<dbReference type="PROSITE" id="PS51471">
    <property type="entry name" value="FE2OG_OXY"/>
    <property type="match status" value="1"/>
</dbReference>
<evidence type="ECO:0000256" key="4">
    <source>
        <dbReference type="ARBA" id="ARBA00023002"/>
    </source>
</evidence>
<dbReference type="EMBL" id="JATAAI010000005">
    <property type="protein sequence ID" value="KAK1745602.1"/>
    <property type="molecule type" value="Genomic_DNA"/>
</dbReference>
<comment type="caution">
    <text evidence="9">The sequence shown here is derived from an EMBL/GenBank/DDBJ whole genome shotgun (WGS) entry which is preliminary data.</text>
</comment>
<evidence type="ECO:0000256" key="6">
    <source>
        <dbReference type="SAM" id="MobiDB-lite"/>
    </source>
</evidence>
<accession>A0AAD9DFU8</accession>
<evidence type="ECO:0000256" key="7">
    <source>
        <dbReference type="SAM" id="SignalP"/>
    </source>
</evidence>
<dbReference type="GO" id="GO:0005783">
    <property type="term" value="C:endoplasmic reticulum"/>
    <property type="evidence" value="ECO:0007669"/>
    <property type="project" value="TreeGrafter"/>
</dbReference>
<evidence type="ECO:0000313" key="10">
    <source>
        <dbReference type="Proteomes" id="UP001224775"/>
    </source>
</evidence>
<feature type="signal peptide" evidence="7">
    <location>
        <begin position="1"/>
        <end position="29"/>
    </location>
</feature>
<keyword evidence="4" id="KW-0560">Oxidoreductase</keyword>
<protein>
    <submittedName>
        <fullName evidence="9">Prolyl 4-hydroxylase alpha subunit-like protein</fullName>
    </submittedName>
</protein>
<evidence type="ECO:0000256" key="3">
    <source>
        <dbReference type="ARBA" id="ARBA00022964"/>
    </source>
</evidence>
<comment type="cofactor">
    <cofactor evidence="1">
        <name>L-ascorbate</name>
        <dbReference type="ChEBI" id="CHEBI:38290"/>
    </cofactor>
</comment>
<dbReference type="PANTHER" id="PTHR10869">
    <property type="entry name" value="PROLYL 4-HYDROXYLASE ALPHA SUBUNIT"/>
    <property type="match status" value="1"/>
</dbReference>
<keyword evidence="7" id="KW-0732">Signal</keyword>
<dbReference type="SMART" id="SM00702">
    <property type="entry name" value="P4Hc"/>
    <property type="match status" value="1"/>
</dbReference>
<reference evidence="9" key="1">
    <citation type="submission" date="2023-06" db="EMBL/GenBank/DDBJ databases">
        <title>Survivors Of The Sea: Transcriptome response of Skeletonema marinoi to long-term dormancy.</title>
        <authorList>
            <person name="Pinder M.I.M."/>
            <person name="Kourtchenko O."/>
            <person name="Robertson E.K."/>
            <person name="Larsson T."/>
            <person name="Maumus F."/>
            <person name="Osuna-Cruz C.M."/>
            <person name="Vancaester E."/>
            <person name="Stenow R."/>
            <person name="Vandepoele K."/>
            <person name="Ploug H."/>
            <person name="Bruchert V."/>
            <person name="Godhe A."/>
            <person name="Topel M."/>
        </authorList>
    </citation>
    <scope>NUCLEOTIDE SEQUENCE</scope>
    <source>
        <strain evidence="9">R05AC</strain>
    </source>
</reference>
<dbReference type="InterPro" id="IPR045054">
    <property type="entry name" value="P4HA-like"/>
</dbReference>
<evidence type="ECO:0000256" key="1">
    <source>
        <dbReference type="ARBA" id="ARBA00001961"/>
    </source>
</evidence>
<name>A0AAD9DFU8_9STRA</name>
<feature type="chain" id="PRO_5042160998" evidence="7">
    <location>
        <begin position="30"/>
        <end position="405"/>
    </location>
</feature>
<dbReference type="GO" id="GO:0031418">
    <property type="term" value="F:L-ascorbic acid binding"/>
    <property type="evidence" value="ECO:0007669"/>
    <property type="project" value="InterPro"/>
</dbReference>
<dbReference type="Pfam" id="PF13640">
    <property type="entry name" value="2OG-FeII_Oxy_3"/>
    <property type="match status" value="1"/>
</dbReference>
<feature type="compositionally biased region" description="Basic residues" evidence="6">
    <location>
        <begin position="58"/>
        <end position="69"/>
    </location>
</feature>
<evidence type="ECO:0000256" key="2">
    <source>
        <dbReference type="ARBA" id="ARBA00022723"/>
    </source>
</evidence>
<evidence type="ECO:0000259" key="8">
    <source>
        <dbReference type="PROSITE" id="PS51471"/>
    </source>
</evidence>
<proteinExistence type="predicted"/>
<evidence type="ECO:0000256" key="5">
    <source>
        <dbReference type="ARBA" id="ARBA00023004"/>
    </source>
</evidence>
<dbReference type="GO" id="GO:0004656">
    <property type="term" value="F:procollagen-proline 4-dioxygenase activity"/>
    <property type="evidence" value="ECO:0007669"/>
    <property type="project" value="TreeGrafter"/>
</dbReference>
<organism evidence="9 10">
    <name type="scientific">Skeletonema marinoi</name>
    <dbReference type="NCBI Taxonomy" id="267567"/>
    <lineage>
        <taxon>Eukaryota</taxon>
        <taxon>Sar</taxon>
        <taxon>Stramenopiles</taxon>
        <taxon>Ochrophyta</taxon>
        <taxon>Bacillariophyta</taxon>
        <taxon>Coscinodiscophyceae</taxon>
        <taxon>Thalassiosirophycidae</taxon>
        <taxon>Thalassiosirales</taxon>
        <taxon>Skeletonemataceae</taxon>
        <taxon>Skeletonema</taxon>
        <taxon>Skeletonema marinoi-dohrnii complex</taxon>
    </lineage>
</organism>
<sequence length="405" mass="44662">MYSRVLPSSYVKMCTNLFLLLMSAPCVAAFVPPPSAMSSHVSSTILFAGGFGTAKSKSAPKKKANKKSKSSILSDIQVDEAPKQSTPKLDRFGLPIPTEDDIFPPLTSDDGARVPVSDGDEFNKEDVAEALQHHIGVNLDIFDENGQSIHEEKSNRWKLKLLHQDPPVLSVENFFSEADVEQYKSMIESNEGNNGGGNGDAVQLSSPTFSSSLSLSRRTSTTWFCKYESMSCLLAKAQALLNVDLKQMEEPQLVRYRTGEEFSWHYDEIPSAQLSNGGQRLATLLVYLNDLDKDRGGGTVFRDLKSPVNESNKRKEKGSSKGNDNQLTVRPKSGTALVFFPAFKDGKADPRTLHKGEVALDTKMIAQLWIHEKEYQASVPENNLQVDAASGVREELERLGVKNVM</sequence>
<dbReference type="InterPro" id="IPR044862">
    <property type="entry name" value="Pro_4_hyd_alph_FE2OG_OXY"/>
</dbReference>
<dbReference type="InterPro" id="IPR006620">
    <property type="entry name" value="Pro_4_hyd_alph"/>
</dbReference>
<keyword evidence="2" id="KW-0479">Metal-binding</keyword>
<feature type="region of interest" description="Disordered" evidence="6">
    <location>
        <begin position="299"/>
        <end position="329"/>
    </location>
</feature>
<dbReference type="Proteomes" id="UP001224775">
    <property type="component" value="Unassembled WGS sequence"/>
</dbReference>
<dbReference type="GO" id="GO:0005506">
    <property type="term" value="F:iron ion binding"/>
    <property type="evidence" value="ECO:0007669"/>
    <property type="project" value="InterPro"/>
</dbReference>
<gene>
    <name evidence="9" type="ORF">QTG54_003526</name>
</gene>
<dbReference type="AlphaFoldDB" id="A0AAD9DFU8"/>
<dbReference type="InterPro" id="IPR005123">
    <property type="entry name" value="Oxoglu/Fe-dep_dioxygenase_dom"/>
</dbReference>
<keyword evidence="10" id="KW-1185">Reference proteome</keyword>
<keyword evidence="5" id="KW-0408">Iron</keyword>
<feature type="domain" description="Fe2OG dioxygenase" evidence="8">
    <location>
        <begin position="247"/>
        <end position="372"/>
    </location>
</feature>
<keyword evidence="3" id="KW-0223">Dioxygenase</keyword>
<dbReference type="Gene3D" id="2.60.120.620">
    <property type="entry name" value="q2cbj1_9rhob like domain"/>
    <property type="match status" value="1"/>
</dbReference>
<dbReference type="PANTHER" id="PTHR10869:SF229">
    <property type="entry name" value="PROLYL 4-HYDROXYLASE ALPHA SUBUNIT DOMAIN-CONTAINING PROTEIN"/>
    <property type="match status" value="1"/>
</dbReference>
<evidence type="ECO:0000313" key="9">
    <source>
        <dbReference type="EMBL" id="KAK1745602.1"/>
    </source>
</evidence>